<reference evidence="1" key="1">
    <citation type="submission" date="2018-05" db="EMBL/GenBank/DDBJ databases">
        <authorList>
            <person name="Lanie J.A."/>
            <person name="Ng W.-L."/>
            <person name="Kazmierczak K.M."/>
            <person name="Andrzejewski T.M."/>
            <person name="Davidsen T.M."/>
            <person name="Wayne K.J."/>
            <person name="Tettelin H."/>
            <person name="Glass J.I."/>
            <person name="Rusch D."/>
            <person name="Podicherti R."/>
            <person name="Tsui H.-C.T."/>
            <person name="Winkler M.E."/>
        </authorList>
    </citation>
    <scope>NUCLEOTIDE SEQUENCE</scope>
</reference>
<dbReference type="AlphaFoldDB" id="A0A382ANA7"/>
<evidence type="ECO:0000313" key="1">
    <source>
        <dbReference type="EMBL" id="SVB03030.1"/>
    </source>
</evidence>
<protein>
    <submittedName>
        <fullName evidence="1">Uncharacterized protein</fullName>
    </submittedName>
</protein>
<proteinExistence type="predicted"/>
<feature type="non-terminal residue" evidence="1">
    <location>
        <position position="64"/>
    </location>
</feature>
<name>A0A382ANA7_9ZZZZ</name>
<sequence length="64" mass="7313">MVDDINRLAEGFIDQSDKDLKERSQELRATVIEAIEVAKAKAEKDITDKDEAKKFILLAEHEKL</sequence>
<dbReference type="EMBL" id="UINC01026136">
    <property type="protein sequence ID" value="SVB03030.1"/>
    <property type="molecule type" value="Genomic_DNA"/>
</dbReference>
<organism evidence="1">
    <name type="scientific">marine metagenome</name>
    <dbReference type="NCBI Taxonomy" id="408172"/>
    <lineage>
        <taxon>unclassified sequences</taxon>
        <taxon>metagenomes</taxon>
        <taxon>ecological metagenomes</taxon>
    </lineage>
</organism>
<accession>A0A382ANA7</accession>
<gene>
    <name evidence="1" type="ORF">METZ01_LOCUS155884</name>
</gene>